<keyword evidence="3" id="KW-0328">Glycosyltransferase</keyword>
<dbReference type="CAZy" id="GT83">
    <property type="family name" value="Glycosyltransferase Family 83"/>
</dbReference>
<feature type="transmembrane region" description="Helical" evidence="8">
    <location>
        <begin position="282"/>
        <end position="300"/>
    </location>
</feature>
<dbReference type="eggNOG" id="COG1807">
    <property type="taxonomic scope" value="Bacteria"/>
</dbReference>
<dbReference type="InterPro" id="IPR038731">
    <property type="entry name" value="RgtA/B/C-like"/>
</dbReference>
<dbReference type="KEGG" id="acr:Acry_0867"/>
<keyword evidence="5 8" id="KW-0812">Transmembrane</keyword>
<dbReference type="PANTHER" id="PTHR33908:SF11">
    <property type="entry name" value="MEMBRANE PROTEIN"/>
    <property type="match status" value="1"/>
</dbReference>
<keyword evidence="7 8" id="KW-0472">Membrane</keyword>
<reference evidence="10 11" key="1">
    <citation type="submission" date="2007-05" db="EMBL/GenBank/DDBJ databases">
        <title>Complete sequence of chromosome of Acidiphilium cryptum JF-5.</title>
        <authorList>
            <consortium name="US DOE Joint Genome Institute"/>
            <person name="Copeland A."/>
            <person name="Lucas S."/>
            <person name="Lapidus A."/>
            <person name="Barry K."/>
            <person name="Detter J.C."/>
            <person name="Glavina del Rio T."/>
            <person name="Hammon N."/>
            <person name="Israni S."/>
            <person name="Dalin E."/>
            <person name="Tice H."/>
            <person name="Pitluck S."/>
            <person name="Sims D."/>
            <person name="Brettin T."/>
            <person name="Bruce D."/>
            <person name="Han C."/>
            <person name="Schmutz J."/>
            <person name="Larimer F."/>
            <person name="Land M."/>
            <person name="Hauser L."/>
            <person name="Kyrpides N."/>
            <person name="Kim E."/>
            <person name="Magnuson T."/>
            <person name="Richardson P."/>
        </authorList>
    </citation>
    <scope>NUCLEOTIDE SEQUENCE [LARGE SCALE GENOMIC DNA]</scope>
    <source>
        <strain evidence="10 11">JF-5</strain>
    </source>
</reference>
<dbReference type="HOGENOM" id="CLU_016165_1_0_5"/>
<feature type="domain" description="Glycosyltransferase RgtA/B/C/D-like" evidence="9">
    <location>
        <begin position="50"/>
        <end position="220"/>
    </location>
</feature>
<feature type="transmembrane region" description="Helical" evidence="8">
    <location>
        <begin position="103"/>
        <end position="124"/>
    </location>
</feature>
<name>A5FWV4_ACICJ</name>
<dbReference type="InterPro" id="IPR050297">
    <property type="entry name" value="LipidA_mod_glycosyltrf_83"/>
</dbReference>
<dbReference type="GO" id="GO:0016763">
    <property type="term" value="F:pentosyltransferase activity"/>
    <property type="evidence" value="ECO:0007669"/>
    <property type="project" value="TreeGrafter"/>
</dbReference>
<feature type="transmembrane region" description="Helical" evidence="8">
    <location>
        <begin position="159"/>
        <end position="190"/>
    </location>
</feature>
<proteinExistence type="predicted"/>
<accession>A5FWV4</accession>
<sequence>MKQMKPGSAALLVILAATLARLVLAAGMGLGIDESYMVAAAHTFQLSYFDHPPISWWMELGIQRLTGLHSPFIVRLPFIAMFAATGGLMYGLTRRLFSPAAGLWAVIGLNISPVFSLAFGTWVLPDGPLDFFLVGAAWALARALGIARPEMEATPDADFWPLAGILIGLAMTSKYNAVLVMAGALLFMLVDARARRALATPGPWVACVLAAVVFSPVVIWNALNGWASFGYQGDRATGFGLHPLRPFAIWGGEALFVAPWIFVPMAALMIGGLRGSDRRARLLAWLGVVPVALFSVIGLWSSRKILFHWAAPGYLMLFPLLGDWVVRQAGTMRLWIGRAAKGTAALLVAAALFIALQVRFGVVPGFDSMFPPGKSPTLQAIDWTSFRTALKARGQFDQPGLALAALRWFDAGKIAYAVGPSMRMTVFEGDPHEFGVVTPPQSLIGENILIAAMPGSVAAIETRYAPRFRSITVEPPIDIVHDGHVLLRIPMLLGHHLMSWPGARR</sequence>
<dbReference type="Pfam" id="PF13231">
    <property type="entry name" value="PMT_2"/>
    <property type="match status" value="1"/>
</dbReference>
<dbReference type="GO" id="GO:0009103">
    <property type="term" value="P:lipopolysaccharide biosynthetic process"/>
    <property type="evidence" value="ECO:0007669"/>
    <property type="project" value="UniProtKB-ARBA"/>
</dbReference>
<keyword evidence="2" id="KW-1003">Cell membrane</keyword>
<dbReference type="STRING" id="349163.Acry_0867"/>
<dbReference type="Proteomes" id="UP000000245">
    <property type="component" value="Chromosome"/>
</dbReference>
<dbReference type="AlphaFoldDB" id="A5FWV4"/>
<protein>
    <submittedName>
        <fullName evidence="10">Glycosyl transferase, family 39</fullName>
    </submittedName>
</protein>
<evidence type="ECO:0000313" key="11">
    <source>
        <dbReference type="Proteomes" id="UP000000245"/>
    </source>
</evidence>
<feature type="transmembrane region" description="Helical" evidence="8">
    <location>
        <begin position="202"/>
        <end position="227"/>
    </location>
</feature>
<evidence type="ECO:0000256" key="1">
    <source>
        <dbReference type="ARBA" id="ARBA00004651"/>
    </source>
</evidence>
<dbReference type="PANTHER" id="PTHR33908">
    <property type="entry name" value="MANNOSYLTRANSFERASE YKCB-RELATED"/>
    <property type="match status" value="1"/>
</dbReference>
<dbReference type="GO" id="GO:0005886">
    <property type="term" value="C:plasma membrane"/>
    <property type="evidence" value="ECO:0007669"/>
    <property type="project" value="UniProtKB-SubCell"/>
</dbReference>
<keyword evidence="11" id="KW-1185">Reference proteome</keyword>
<feature type="transmembrane region" description="Helical" evidence="8">
    <location>
        <begin position="247"/>
        <end position="270"/>
    </location>
</feature>
<evidence type="ECO:0000256" key="5">
    <source>
        <dbReference type="ARBA" id="ARBA00022692"/>
    </source>
</evidence>
<dbReference type="EMBL" id="CP000697">
    <property type="protein sequence ID" value="ABQ30086.1"/>
    <property type="molecule type" value="Genomic_DNA"/>
</dbReference>
<evidence type="ECO:0000256" key="6">
    <source>
        <dbReference type="ARBA" id="ARBA00022989"/>
    </source>
</evidence>
<keyword evidence="6 8" id="KW-1133">Transmembrane helix</keyword>
<gene>
    <name evidence="10" type="ordered locus">Acry_0867</name>
</gene>
<feature type="transmembrane region" description="Helical" evidence="8">
    <location>
        <begin position="72"/>
        <end position="91"/>
    </location>
</feature>
<organism evidence="10 11">
    <name type="scientific">Acidiphilium cryptum (strain JF-5)</name>
    <dbReference type="NCBI Taxonomy" id="349163"/>
    <lineage>
        <taxon>Bacteria</taxon>
        <taxon>Pseudomonadati</taxon>
        <taxon>Pseudomonadota</taxon>
        <taxon>Alphaproteobacteria</taxon>
        <taxon>Acetobacterales</taxon>
        <taxon>Acidocellaceae</taxon>
        <taxon>Acidiphilium</taxon>
    </lineage>
</organism>
<feature type="transmembrane region" description="Helical" evidence="8">
    <location>
        <begin position="306"/>
        <end position="326"/>
    </location>
</feature>
<dbReference type="RefSeq" id="WP_011941831.1">
    <property type="nucleotide sequence ID" value="NC_009484.1"/>
</dbReference>
<evidence type="ECO:0000259" key="9">
    <source>
        <dbReference type="Pfam" id="PF13231"/>
    </source>
</evidence>
<keyword evidence="4 10" id="KW-0808">Transferase</keyword>
<evidence type="ECO:0000256" key="8">
    <source>
        <dbReference type="SAM" id="Phobius"/>
    </source>
</evidence>
<comment type="subcellular location">
    <subcellularLocation>
        <location evidence="1">Cell membrane</location>
        <topology evidence="1">Multi-pass membrane protein</topology>
    </subcellularLocation>
</comment>
<evidence type="ECO:0000256" key="4">
    <source>
        <dbReference type="ARBA" id="ARBA00022679"/>
    </source>
</evidence>
<evidence type="ECO:0000313" key="10">
    <source>
        <dbReference type="EMBL" id="ABQ30086.1"/>
    </source>
</evidence>
<evidence type="ECO:0000256" key="3">
    <source>
        <dbReference type="ARBA" id="ARBA00022676"/>
    </source>
</evidence>
<evidence type="ECO:0000256" key="2">
    <source>
        <dbReference type="ARBA" id="ARBA00022475"/>
    </source>
</evidence>
<evidence type="ECO:0000256" key="7">
    <source>
        <dbReference type="ARBA" id="ARBA00023136"/>
    </source>
</evidence>